<sequence length="75" mass="8361">MGYEDVYNIKQMVQTHEIQDPSLLWGLSVVKSLIDTEAIESEDGYVSVRPRPIQEDGLLPIDAFLKAAEDGELAI</sequence>
<protein>
    <submittedName>
        <fullName evidence="1">Uncharacterized protein</fullName>
    </submittedName>
</protein>
<dbReference type="EMBL" id="BORS01000017">
    <property type="protein sequence ID" value="GIO44390.1"/>
    <property type="molecule type" value="Genomic_DNA"/>
</dbReference>
<keyword evidence="2" id="KW-1185">Reference proteome</keyword>
<comment type="caution">
    <text evidence="1">The sequence shown here is derived from an EMBL/GenBank/DDBJ whole genome shotgun (WGS) entry which is preliminary data.</text>
</comment>
<reference evidence="1" key="1">
    <citation type="submission" date="2021-03" db="EMBL/GenBank/DDBJ databases">
        <title>Antimicrobial resistance genes in bacteria isolated from Japanese honey, and their potential for conferring macrolide and lincosamide resistance in the American foulbrood pathogen Paenibacillus larvae.</title>
        <authorList>
            <person name="Okamoto M."/>
            <person name="Kumagai M."/>
            <person name="Kanamori H."/>
            <person name="Takamatsu D."/>
        </authorList>
    </citation>
    <scope>NUCLEOTIDE SEQUENCE</scope>
    <source>
        <strain evidence="1">J41TS4</strain>
    </source>
</reference>
<evidence type="ECO:0000313" key="1">
    <source>
        <dbReference type="EMBL" id="GIO44390.1"/>
    </source>
</evidence>
<gene>
    <name evidence="1" type="ORF">J41TS4_41480</name>
</gene>
<name>A0A919Y8N8_9BACL</name>
<accession>A0A919Y8N8</accession>
<dbReference type="Proteomes" id="UP000678895">
    <property type="component" value="Unassembled WGS sequence"/>
</dbReference>
<evidence type="ECO:0000313" key="2">
    <source>
        <dbReference type="Proteomes" id="UP000678895"/>
    </source>
</evidence>
<organism evidence="1 2">
    <name type="scientific">Paenibacillus apis</name>
    <dbReference type="NCBI Taxonomy" id="1792174"/>
    <lineage>
        <taxon>Bacteria</taxon>
        <taxon>Bacillati</taxon>
        <taxon>Bacillota</taxon>
        <taxon>Bacilli</taxon>
        <taxon>Bacillales</taxon>
        <taxon>Paenibacillaceae</taxon>
        <taxon>Paenibacillus</taxon>
    </lineage>
</organism>
<dbReference type="AlphaFoldDB" id="A0A919Y8N8"/>
<proteinExistence type="predicted"/>